<comment type="caution">
    <text evidence="1">The sequence shown here is derived from an EMBL/GenBank/DDBJ whole genome shotgun (WGS) entry which is preliminary data.</text>
</comment>
<organism evidence="1 2">
    <name type="scientific">Mucilaginibacter corticis</name>
    <dbReference type="NCBI Taxonomy" id="2597670"/>
    <lineage>
        <taxon>Bacteria</taxon>
        <taxon>Pseudomonadati</taxon>
        <taxon>Bacteroidota</taxon>
        <taxon>Sphingobacteriia</taxon>
        <taxon>Sphingobacteriales</taxon>
        <taxon>Sphingobacteriaceae</taxon>
        <taxon>Mucilaginibacter</taxon>
    </lineage>
</organism>
<dbReference type="Pfam" id="PF13376">
    <property type="entry name" value="OmdA"/>
    <property type="match status" value="1"/>
</dbReference>
<evidence type="ECO:0000313" key="1">
    <source>
        <dbReference type="EMBL" id="TSJ40641.1"/>
    </source>
</evidence>
<name>A0A556ML33_9SPHI</name>
<protein>
    <submittedName>
        <fullName evidence="1">YdeI/OmpD-associated family protein</fullName>
    </submittedName>
</protein>
<keyword evidence="2" id="KW-1185">Reference proteome</keyword>
<gene>
    <name evidence="1" type="ORF">FO440_12895</name>
</gene>
<proteinExistence type="predicted"/>
<dbReference type="Proteomes" id="UP000318733">
    <property type="component" value="Unassembled WGS sequence"/>
</dbReference>
<reference evidence="1 2" key="1">
    <citation type="submission" date="2019-07" db="EMBL/GenBank/DDBJ databases">
        <authorList>
            <person name="Huq M.A."/>
        </authorList>
    </citation>
    <scope>NUCLEOTIDE SEQUENCE [LARGE SCALE GENOMIC DNA]</scope>
    <source>
        <strain evidence="1 2">MAH-19</strain>
    </source>
</reference>
<dbReference type="AlphaFoldDB" id="A0A556ML33"/>
<dbReference type="OrthoDB" id="771435at2"/>
<sequence length="132" mass="15187">MIRFKLGRINVNIVILKIETYFHTTTGRNLAEPKSYHNIVAFCLQTKIITLGFIQYQNAMLKKGEHIEGTPAELQVLLDTDAEAKEFFEGLSKSYKQGYCDWVGSAKQEETRKVRADKAMIMLRNKQKTLKT</sequence>
<evidence type="ECO:0000313" key="2">
    <source>
        <dbReference type="Proteomes" id="UP000318733"/>
    </source>
</evidence>
<dbReference type="EMBL" id="VLPK01000002">
    <property type="protein sequence ID" value="TSJ40641.1"/>
    <property type="molecule type" value="Genomic_DNA"/>
</dbReference>
<accession>A0A556ML33</accession>